<proteinExistence type="predicted"/>
<name>A0A7W7YUJ5_9HYPH</name>
<evidence type="ECO:0000313" key="3">
    <source>
        <dbReference type="Proteomes" id="UP000535406"/>
    </source>
</evidence>
<keyword evidence="3" id="KW-1185">Reference proteome</keyword>
<dbReference type="Proteomes" id="UP000535406">
    <property type="component" value="Unassembled WGS sequence"/>
</dbReference>
<evidence type="ECO:0000313" key="2">
    <source>
        <dbReference type="EMBL" id="MBB5042638.1"/>
    </source>
</evidence>
<sequence>MFSMRTIVAAAILLAGSVTAHAADLGEEYSQCALATGSTLLAQQSNAALSDEVVRLMNEAVGVADDPKWISSRQPAFTWASEAKVACGKAYGYLKASYRDEDTINKCECFHTRMLQYMN</sequence>
<dbReference type="AlphaFoldDB" id="A0A7W7YUJ5"/>
<feature type="chain" id="PRO_5030916289" evidence="1">
    <location>
        <begin position="23"/>
        <end position="119"/>
    </location>
</feature>
<protein>
    <submittedName>
        <fullName evidence="2">Uncharacterized protein</fullName>
    </submittedName>
</protein>
<accession>A0A7W7YUJ5</accession>
<dbReference type="RefSeq" id="WP_246434261.1">
    <property type="nucleotide sequence ID" value="NZ_JACHIK010000005.1"/>
</dbReference>
<organism evidence="2 3">
    <name type="scientific">Shinella fusca</name>
    <dbReference type="NCBI Taxonomy" id="544480"/>
    <lineage>
        <taxon>Bacteria</taxon>
        <taxon>Pseudomonadati</taxon>
        <taxon>Pseudomonadota</taxon>
        <taxon>Alphaproteobacteria</taxon>
        <taxon>Hyphomicrobiales</taxon>
        <taxon>Rhizobiaceae</taxon>
        <taxon>Shinella</taxon>
    </lineage>
</organism>
<keyword evidence="1" id="KW-0732">Signal</keyword>
<dbReference type="EMBL" id="JACHIK010000005">
    <property type="protein sequence ID" value="MBB5042638.1"/>
    <property type="molecule type" value="Genomic_DNA"/>
</dbReference>
<comment type="caution">
    <text evidence="2">The sequence shown here is derived from an EMBL/GenBank/DDBJ whole genome shotgun (WGS) entry which is preliminary data.</text>
</comment>
<feature type="signal peptide" evidence="1">
    <location>
        <begin position="1"/>
        <end position="22"/>
    </location>
</feature>
<reference evidence="2 3" key="1">
    <citation type="submission" date="2020-08" db="EMBL/GenBank/DDBJ databases">
        <title>Genomic Encyclopedia of Type Strains, Phase IV (KMG-IV): sequencing the most valuable type-strain genomes for metagenomic binning, comparative biology and taxonomic classification.</title>
        <authorList>
            <person name="Goeker M."/>
        </authorList>
    </citation>
    <scope>NUCLEOTIDE SEQUENCE [LARGE SCALE GENOMIC DNA]</scope>
    <source>
        <strain evidence="2 3">DSM 21319</strain>
    </source>
</reference>
<evidence type="ECO:0000256" key="1">
    <source>
        <dbReference type="SAM" id="SignalP"/>
    </source>
</evidence>
<gene>
    <name evidence="2" type="ORF">HNQ66_002034</name>
</gene>